<feature type="non-terminal residue" evidence="1">
    <location>
        <position position="1"/>
    </location>
</feature>
<dbReference type="Proteomes" id="UP001281147">
    <property type="component" value="Unassembled WGS sequence"/>
</dbReference>
<evidence type="ECO:0000313" key="2">
    <source>
        <dbReference type="Proteomes" id="UP001281147"/>
    </source>
</evidence>
<gene>
    <name evidence="1" type="ORF">LTR37_018651</name>
</gene>
<keyword evidence="2" id="KW-1185">Reference proteome</keyword>
<name>A0ACC3MGS4_9PEZI</name>
<accession>A0ACC3MGS4</accession>
<comment type="caution">
    <text evidence="1">The sequence shown here is derived from an EMBL/GenBank/DDBJ whole genome shotgun (WGS) entry which is preliminary data.</text>
</comment>
<protein>
    <submittedName>
        <fullName evidence="1">Uncharacterized protein</fullName>
    </submittedName>
</protein>
<evidence type="ECO:0000313" key="1">
    <source>
        <dbReference type="EMBL" id="KAK3691513.1"/>
    </source>
</evidence>
<reference evidence="1" key="1">
    <citation type="submission" date="2023-07" db="EMBL/GenBank/DDBJ databases">
        <title>Black Yeasts Isolated from many extreme environments.</title>
        <authorList>
            <person name="Coleine C."/>
            <person name="Stajich J.E."/>
            <person name="Selbmann L."/>
        </authorList>
    </citation>
    <scope>NUCLEOTIDE SEQUENCE</scope>
    <source>
        <strain evidence="1">CCFEE 5714</strain>
    </source>
</reference>
<sequence length="107" mass="11090">RSGRGTLHSRLNEWLRYLVSERLRRATVPKPQSVRTGFGVEDLDGVVGAAEEEEFAAAVEVDGSVVTAGGGFGVEDLDGVVDAAEEEVFAAAVEVDGGVVAAGGRFA</sequence>
<organism evidence="1 2">
    <name type="scientific">Vermiconidia calcicola</name>
    <dbReference type="NCBI Taxonomy" id="1690605"/>
    <lineage>
        <taxon>Eukaryota</taxon>
        <taxon>Fungi</taxon>
        <taxon>Dikarya</taxon>
        <taxon>Ascomycota</taxon>
        <taxon>Pezizomycotina</taxon>
        <taxon>Dothideomycetes</taxon>
        <taxon>Dothideomycetidae</taxon>
        <taxon>Mycosphaerellales</taxon>
        <taxon>Extremaceae</taxon>
        <taxon>Vermiconidia</taxon>
    </lineage>
</organism>
<proteinExistence type="predicted"/>
<dbReference type="EMBL" id="JAUTXU010000265">
    <property type="protein sequence ID" value="KAK3691513.1"/>
    <property type="molecule type" value="Genomic_DNA"/>
</dbReference>